<gene>
    <name evidence="2" type="primary">pimB_1</name>
    <name evidence="2" type="ORF">AN618_04130</name>
</gene>
<feature type="domain" description="Glycosyltransferase subfamily 4-like N-terminal" evidence="1">
    <location>
        <begin position="24"/>
        <end position="207"/>
    </location>
</feature>
<name>A0A140LCS2_9FIRM</name>
<accession>A0A140LCS2</accession>
<dbReference type="Pfam" id="PF13439">
    <property type="entry name" value="Glyco_transf_4"/>
    <property type="match status" value="1"/>
</dbReference>
<dbReference type="CDD" id="cd03801">
    <property type="entry name" value="GT4_PimA-like"/>
    <property type="match status" value="1"/>
</dbReference>
<dbReference type="InParanoid" id="A0A140LCS2"/>
<sequence>MKIIFLTAEPPWPLDQGDKVRNFHLLKAIATKHEVTFVCFCPPEEKYGKWRELLSSLCHAVYTVPLSRGQMLINVLRLPHLPVTMAARTSARMVQLLRHLTSCEDYDISFACQLKMAGYLRYCTTRRRVADLTDMVSLFRRRMLRFAPSWLGKAFDAVEAYRLAYWEKWVARLADLVLLVSPVDAAELARMTSRTRVAILPNGVDLDYFQPLPDPGKPTLIFWGHLRYPPNADGIIWFCRKVFPLIREAVPEATLLVVGKEPPPEVASLAHIHGVELLGYVPDLRTYLAQASVVVVPLRFGSGIRNKILEALASGRALVSTSLGCEGLEVTPGVHLEVADEPAEFAAKVIDLLCNPSRRAAFSANGRKLVEEKYSWEAVGEKLFELFRDNK</sequence>
<keyword evidence="3" id="KW-1185">Reference proteome</keyword>
<dbReference type="Gene3D" id="3.40.50.2000">
    <property type="entry name" value="Glycogen Phosphorylase B"/>
    <property type="match status" value="2"/>
</dbReference>
<dbReference type="EMBL" id="LOED01000003">
    <property type="protein sequence ID" value="KXG78347.1"/>
    <property type="molecule type" value="Genomic_DNA"/>
</dbReference>
<keyword evidence="2" id="KW-0808">Transferase</keyword>
<dbReference type="EC" id="2.4.1.57" evidence="2"/>
<protein>
    <submittedName>
        <fullName evidence="2">GDP-mannose-dependent alpha-(1-6)-phosphatidylinositol monomannoside mannosyltransferase</fullName>
        <ecNumber evidence="2">2.4.1.57</ecNumber>
    </submittedName>
</protein>
<dbReference type="PANTHER" id="PTHR12526">
    <property type="entry name" value="GLYCOSYLTRANSFERASE"/>
    <property type="match status" value="1"/>
</dbReference>
<dbReference type="InterPro" id="IPR028098">
    <property type="entry name" value="Glyco_trans_4-like_N"/>
</dbReference>
<dbReference type="PANTHER" id="PTHR12526:SF600">
    <property type="entry name" value="GLYCOSYL TRANSFERASE GROUP 1"/>
    <property type="match status" value="1"/>
</dbReference>
<dbReference type="STRING" id="520764.AN618_04130"/>
<evidence type="ECO:0000259" key="1">
    <source>
        <dbReference type="Pfam" id="PF13439"/>
    </source>
</evidence>
<proteinExistence type="predicted"/>
<evidence type="ECO:0000313" key="2">
    <source>
        <dbReference type="EMBL" id="KXG78347.1"/>
    </source>
</evidence>
<dbReference type="Pfam" id="PF13692">
    <property type="entry name" value="Glyco_trans_1_4"/>
    <property type="match status" value="1"/>
</dbReference>
<dbReference type="GO" id="GO:0016757">
    <property type="term" value="F:glycosyltransferase activity"/>
    <property type="evidence" value="ECO:0007669"/>
    <property type="project" value="UniProtKB-KW"/>
</dbReference>
<dbReference type="Proteomes" id="UP000070427">
    <property type="component" value="Unassembled WGS sequence"/>
</dbReference>
<evidence type="ECO:0000313" key="3">
    <source>
        <dbReference type="Proteomes" id="UP000070427"/>
    </source>
</evidence>
<keyword evidence="2" id="KW-0328">Glycosyltransferase</keyword>
<organism evidence="2 3">
    <name type="scientific">Fervidicola ferrireducens</name>
    <dbReference type="NCBI Taxonomy" id="520764"/>
    <lineage>
        <taxon>Bacteria</taxon>
        <taxon>Bacillati</taxon>
        <taxon>Bacillota</taxon>
        <taxon>Clostridia</taxon>
        <taxon>Thermosediminibacterales</taxon>
        <taxon>Thermosediminibacteraceae</taxon>
        <taxon>Fervidicola</taxon>
    </lineage>
</organism>
<dbReference type="OrthoDB" id="9811902at2"/>
<comment type="caution">
    <text evidence="2">The sequence shown here is derived from an EMBL/GenBank/DDBJ whole genome shotgun (WGS) entry which is preliminary data.</text>
</comment>
<reference evidence="2 3" key="1">
    <citation type="submission" date="2015-12" db="EMBL/GenBank/DDBJ databases">
        <title>Draft genome sequnece of Fervidicola ferrireducens strain Y170.</title>
        <authorList>
            <person name="Patel B.K."/>
        </authorList>
    </citation>
    <scope>NUCLEOTIDE SEQUENCE [LARGE SCALE GENOMIC DNA]</scope>
    <source>
        <strain evidence="2 3">Y170</strain>
    </source>
</reference>
<dbReference type="RefSeq" id="WP_066351459.1">
    <property type="nucleotide sequence ID" value="NZ_LOED01000003.1"/>
</dbReference>
<dbReference type="SUPFAM" id="SSF53756">
    <property type="entry name" value="UDP-Glycosyltransferase/glycogen phosphorylase"/>
    <property type="match status" value="1"/>
</dbReference>
<dbReference type="AlphaFoldDB" id="A0A140LCS2"/>